<dbReference type="VEuPathDB" id="ToxoDB:cyc_04415"/>
<organism evidence="2 3">
    <name type="scientific">Cyclospora cayetanensis</name>
    <dbReference type="NCBI Taxonomy" id="88456"/>
    <lineage>
        <taxon>Eukaryota</taxon>
        <taxon>Sar</taxon>
        <taxon>Alveolata</taxon>
        <taxon>Apicomplexa</taxon>
        <taxon>Conoidasida</taxon>
        <taxon>Coccidia</taxon>
        <taxon>Eucoccidiorida</taxon>
        <taxon>Eimeriorina</taxon>
        <taxon>Eimeriidae</taxon>
        <taxon>Cyclospora</taxon>
    </lineage>
</organism>
<comment type="caution">
    <text evidence="2">The sequence shown here is derived from an EMBL/GenBank/DDBJ whole genome shotgun (WGS) entry which is preliminary data.</text>
</comment>
<sequence length="308" mass="33824">MGRSVPAWTSSCEATADVAPPESHTRQQIEMFAARQQHLPQIPEVGGLQRQQELQLALQEQLLRQLQMQLMPNQAEARVGRLKGQPVVEQRTQHKEHEEQQRCVTQHQANELAFMLLRQHQQKCHPPHKPRITPLQREHLQQHMQHHQPLMAVYQPQSGGGQLWPAVVAHSSKSTAKAGGGDFAREFLTASRACPSLQHRLQQPARRDSWNPCAQSSPNPLLVAASPTPHGFLPNAAASRMYTSRDFEGLRSASTCRPPSGANPPAFLCASSQPLAHGCNNHRLAQAGGLGLACLAANLRGVSQAAAQ</sequence>
<name>A0A1D3CY88_9EIME</name>
<dbReference type="InParanoid" id="A0A1D3CY88"/>
<reference evidence="2 3" key="1">
    <citation type="journal article" date="2016" name="BMC Genomics">
        <title>Comparative genomics reveals Cyclospora cayetanensis possesses coccidia-like metabolism and invasion components but unique surface antigens.</title>
        <authorList>
            <person name="Liu S."/>
            <person name="Wang L."/>
            <person name="Zheng H."/>
            <person name="Xu Z."/>
            <person name="Roellig D.M."/>
            <person name="Li N."/>
            <person name="Frace M.A."/>
            <person name="Tang K."/>
            <person name="Arrowood M.J."/>
            <person name="Moss D.M."/>
            <person name="Zhang L."/>
            <person name="Feng Y."/>
            <person name="Xiao L."/>
        </authorList>
    </citation>
    <scope>NUCLEOTIDE SEQUENCE [LARGE SCALE GENOMIC DNA]</scope>
    <source>
        <strain evidence="2 3">CHN_HEN01</strain>
    </source>
</reference>
<evidence type="ECO:0000256" key="1">
    <source>
        <dbReference type="SAM" id="MobiDB-lite"/>
    </source>
</evidence>
<gene>
    <name evidence="2" type="ORF">cyc_04415</name>
</gene>
<dbReference type="Proteomes" id="UP000095192">
    <property type="component" value="Unassembled WGS sequence"/>
</dbReference>
<feature type="region of interest" description="Disordered" evidence="1">
    <location>
        <begin position="1"/>
        <end position="22"/>
    </location>
</feature>
<keyword evidence="3" id="KW-1185">Reference proteome</keyword>
<dbReference type="AlphaFoldDB" id="A0A1D3CY88"/>
<accession>A0A1D3CY88</accession>
<evidence type="ECO:0000313" key="3">
    <source>
        <dbReference type="Proteomes" id="UP000095192"/>
    </source>
</evidence>
<dbReference type="EMBL" id="JROU02001519">
    <property type="protein sequence ID" value="OEH76161.1"/>
    <property type="molecule type" value="Genomic_DNA"/>
</dbReference>
<protein>
    <submittedName>
        <fullName evidence="2">Uncharacterized protein</fullName>
    </submittedName>
</protein>
<evidence type="ECO:0000313" key="2">
    <source>
        <dbReference type="EMBL" id="OEH76161.1"/>
    </source>
</evidence>
<proteinExistence type="predicted"/>
<dbReference type="VEuPathDB" id="ToxoDB:LOC34620952"/>